<proteinExistence type="inferred from homology"/>
<keyword evidence="14" id="KW-0675">Receptor</keyword>
<keyword evidence="6 8" id="KW-0472">Membrane</keyword>
<dbReference type="CDD" id="cd01347">
    <property type="entry name" value="ligand_gated_channel"/>
    <property type="match status" value="1"/>
</dbReference>
<keyword evidence="11" id="KW-0732">Signal</keyword>
<gene>
    <name evidence="14" type="ORF">FMA36_11355</name>
</gene>
<evidence type="ECO:0000259" key="13">
    <source>
        <dbReference type="Pfam" id="PF07715"/>
    </source>
</evidence>
<dbReference type="Gene3D" id="2.170.130.10">
    <property type="entry name" value="TonB-dependent receptor, plug domain"/>
    <property type="match status" value="1"/>
</dbReference>
<dbReference type="InterPro" id="IPR012910">
    <property type="entry name" value="Plug_dom"/>
</dbReference>
<dbReference type="Gene3D" id="2.40.170.20">
    <property type="entry name" value="TonB-dependent receptor, beta-barrel domain"/>
    <property type="match status" value="1"/>
</dbReference>
<dbReference type="AlphaFoldDB" id="A0A857FPB0"/>
<feature type="region of interest" description="Disordered" evidence="10">
    <location>
        <begin position="35"/>
        <end position="70"/>
    </location>
</feature>
<evidence type="ECO:0000313" key="14">
    <source>
        <dbReference type="EMBL" id="QHC36005.1"/>
    </source>
</evidence>
<dbReference type="EMBL" id="CP041348">
    <property type="protein sequence ID" value="QHC36005.1"/>
    <property type="molecule type" value="Genomic_DNA"/>
</dbReference>
<evidence type="ECO:0000256" key="3">
    <source>
        <dbReference type="ARBA" id="ARBA00022452"/>
    </source>
</evidence>
<evidence type="ECO:0000256" key="7">
    <source>
        <dbReference type="ARBA" id="ARBA00023237"/>
    </source>
</evidence>
<evidence type="ECO:0000256" key="4">
    <source>
        <dbReference type="ARBA" id="ARBA00022692"/>
    </source>
</evidence>
<evidence type="ECO:0000256" key="2">
    <source>
        <dbReference type="ARBA" id="ARBA00022448"/>
    </source>
</evidence>
<dbReference type="InterPro" id="IPR039426">
    <property type="entry name" value="TonB-dep_rcpt-like"/>
</dbReference>
<keyword evidence="7 8" id="KW-0998">Cell outer membrane</keyword>
<dbReference type="OrthoDB" id="7483329at2"/>
<dbReference type="Pfam" id="PF07715">
    <property type="entry name" value="Plug"/>
    <property type="match status" value="1"/>
</dbReference>
<dbReference type="Pfam" id="PF00593">
    <property type="entry name" value="TonB_dep_Rec_b-barrel"/>
    <property type="match status" value="1"/>
</dbReference>
<comment type="similarity">
    <text evidence="8 9">Belongs to the TonB-dependent receptor family.</text>
</comment>
<dbReference type="SUPFAM" id="SSF56935">
    <property type="entry name" value="Porins"/>
    <property type="match status" value="1"/>
</dbReference>
<evidence type="ECO:0000256" key="11">
    <source>
        <dbReference type="SAM" id="SignalP"/>
    </source>
</evidence>
<name>A0A857FPB0_KOMXY</name>
<sequence>MTFRQCLFAACILTPATIKGATAQSVDLAAAPNASASTGVSHPARAAGHGATPARHAASATLSHGGAGQQDTGEAIIVTGTHSRNVRARQSNSPVSVITGATLRRSGQMNLGDALTRTYASINVNPMGTNASALTASIRMRGLNPNEVLVLVDGKRRHTTANISADAGPDFGATPVDLNMIPAAAIDHIEVLEDGAAALYGSDAIAGVVNIITKKTNHGLDITSQTGANAYNGDGWQYQVGADGGLSLGGDGYLHLSGQVYHTDHMLPKTYDHRLMGGAAPAGAYTGANYTGSATPSLESNHFTSTPEETRENLSINFGKTIAKDVQFYGLITYAHRHSEAFENYRTPSAAPGMYPNGFSPILTDEENDYAATLGLKGDNFFGFNWDVSTTYGADEDKIGNKNTANLGMLSPEGSGCSTSPSSPYYSSGGCGWSPSKVRAETFRMAQWTNNADFRRQFKIANVVPVNLAFGAEHRLETYTVKAGIPASYEDGGVSAFNGLQPQSAGNWDRDIWAGYVDGDFHLTPKWNVDFAGRFEHYTDVGNTENGKVSTRYNFSRRVAIRGTISNGFRAPTLAEQHYTSMTVGPTGASGLLGVDSPAAQALGASKLKPERSTNVSAGIVLEPVDGFHIEADVYQINIRDRIVQGGVVNGTTAMNALESSGYLLSSSVTPSDVSAYYFTNGASTRTQGVDIKADYLLHMHRYGNLALSMAIDLNRTRLHHNGTYDDPNSGEMAQYLNASNISSITTAYPRSKIILNAYWTIGKWDVNVRQTRYGQTTSMLQYMDWATGSCADGSSQQFSQTCFGQFKNTPRWLTDLEIGYRINPRWHIAVGANNIFNIRPRKLPDNLNYVGGQIYDYQSAQVPMTGGYYYGRINFTL</sequence>
<keyword evidence="5 9" id="KW-0798">TonB box</keyword>
<evidence type="ECO:0000256" key="9">
    <source>
        <dbReference type="RuleBase" id="RU003357"/>
    </source>
</evidence>
<keyword evidence="3 8" id="KW-1134">Transmembrane beta strand</keyword>
<evidence type="ECO:0000256" key="6">
    <source>
        <dbReference type="ARBA" id="ARBA00023136"/>
    </source>
</evidence>
<feature type="chain" id="PRO_5032466746" evidence="11">
    <location>
        <begin position="22"/>
        <end position="878"/>
    </location>
</feature>
<dbReference type="PANTHER" id="PTHR47234">
    <property type="match status" value="1"/>
</dbReference>
<reference evidence="14 15" key="1">
    <citation type="journal article" date="2020" name="Carbohydr. Polym.">
        <title>Characterization and optimization of production of bacterial cellulose from strain CGMCC 17276 based on whole-genome analysis.</title>
        <authorList>
            <person name="Lu T."/>
            <person name="Gao H."/>
            <person name="Liao B."/>
            <person name="Wu J."/>
            <person name="Zhang W."/>
            <person name="Huang J."/>
            <person name="Liu M."/>
            <person name="Huang J."/>
            <person name="Chang Z."/>
            <person name="Jin M."/>
            <person name="Yi Z."/>
            <person name="Jiang D."/>
        </authorList>
    </citation>
    <scope>NUCLEOTIDE SEQUENCE [LARGE SCALE GENOMIC DNA]</scope>
    <source>
        <strain evidence="14 15">CGMCC 17276</strain>
    </source>
</reference>
<evidence type="ECO:0000256" key="10">
    <source>
        <dbReference type="SAM" id="MobiDB-lite"/>
    </source>
</evidence>
<accession>A0A857FPB0</accession>
<feature type="signal peptide" evidence="11">
    <location>
        <begin position="1"/>
        <end position="21"/>
    </location>
</feature>
<dbReference type="PROSITE" id="PS52016">
    <property type="entry name" value="TONB_DEPENDENT_REC_3"/>
    <property type="match status" value="1"/>
</dbReference>
<evidence type="ECO:0000256" key="1">
    <source>
        <dbReference type="ARBA" id="ARBA00004571"/>
    </source>
</evidence>
<comment type="subcellular location">
    <subcellularLocation>
        <location evidence="1 8">Cell outer membrane</location>
        <topology evidence="1 8">Multi-pass membrane protein</topology>
    </subcellularLocation>
</comment>
<dbReference type="RefSeq" id="WP_159262382.1">
    <property type="nucleotide sequence ID" value="NZ_CP041348.1"/>
</dbReference>
<dbReference type="Proteomes" id="UP000464674">
    <property type="component" value="Chromosome"/>
</dbReference>
<feature type="domain" description="TonB-dependent receptor plug" evidence="13">
    <location>
        <begin position="89"/>
        <end position="208"/>
    </location>
</feature>
<evidence type="ECO:0000313" key="15">
    <source>
        <dbReference type="Proteomes" id="UP000464674"/>
    </source>
</evidence>
<dbReference type="InterPro" id="IPR036942">
    <property type="entry name" value="Beta-barrel_TonB_sf"/>
</dbReference>
<dbReference type="GO" id="GO:0009279">
    <property type="term" value="C:cell outer membrane"/>
    <property type="evidence" value="ECO:0007669"/>
    <property type="project" value="UniProtKB-SubCell"/>
</dbReference>
<feature type="domain" description="TonB-dependent receptor-like beta-barrel" evidence="12">
    <location>
        <begin position="345"/>
        <end position="836"/>
    </location>
</feature>
<organism evidence="14 15">
    <name type="scientific">Komagataeibacter xylinus</name>
    <name type="common">Gluconacetobacter xylinus</name>
    <dbReference type="NCBI Taxonomy" id="28448"/>
    <lineage>
        <taxon>Bacteria</taxon>
        <taxon>Pseudomonadati</taxon>
        <taxon>Pseudomonadota</taxon>
        <taxon>Alphaproteobacteria</taxon>
        <taxon>Acetobacterales</taxon>
        <taxon>Acetobacteraceae</taxon>
        <taxon>Komagataeibacter</taxon>
    </lineage>
</organism>
<dbReference type="InterPro" id="IPR000531">
    <property type="entry name" value="Beta-barrel_TonB"/>
</dbReference>
<dbReference type="InterPro" id="IPR037066">
    <property type="entry name" value="Plug_dom_sf"/>
</dbReference>
<evidence type="ECO:0000256" key="8">
    <source>
        <dbReference type="PROSITE-ProRule" id="PRU01360"/>
    </source>
</evidence>
<evidence type="ECO:0000259" key="12">
    <source>
        <dbReference type="Pfam" id="PF00593"/>
    </source>
</evidence>
<protein>
    <submittedName>
        <fullName evidence="14">TonB-dependent receptor</fullName>
    </submittedName>
</protein>
<keyword evidence="4 8" id="KW-0812">Transmembrane</keyword>
<dbReference type="PANTHER" id="PTHR47234:SF3">
    <property type="entry name" value="SECRETIN_TONB SHORT N-TERMINAL DOMAIN-CONTAINING PROTEIN"/>
    <property type="match status" value="1"/>
</dbReference>
<keyword evidence="2 8" id="KW-0813">Transport</keyword>
<evidence type="ECO:0000256" key="5">
    <source>
        <dbReference type="ARBA" id="ARBA00023077"/>
    </source>
</evidence>